<comment type="caution">
    <text evidence="1">The sequence shown here is derived from an EMBL/GenBank/DDBJ whole genome shotgun (WGS) entry which is preliminary data.</text>
</comment>
<evidence type="ECO:0000313" key="2">
    <source>
        <dbReference type="Proteomes" id="UP000823775"/>
    </source>
</evidence>
<protein>
    <submittedName>
        <fullName evidence="1">Uncharacterized protein</fullName>
    </submittedName>
</protein>
<organism evidence="1 2">
    <name type="scientific">Datura stramonium</name>
    <name type="common">Jimsonweed</name>
    <name type="synonym">Common thornapple</name>
    <dbReference type="NCBI Taxonomy" id="4076"/>
    <lineage>
        <taxon>Eukaryota</taxon>
        <taxon>Viridiplantae</taxon>
        <taxon>Streptophyta</taxon>
        <taxon>Embryophyta</taxon>
        <taxon>Tracheophyta</taxon>
        <taxon>Spermatophyta</taxon>
        <taxon>Magnoliopsida</taxon>
        <taxon>eudicotyledons</taxon>
        <taxon>Gunneridae</taxon>
        <taxon>Pentapetalae</taxon>
        <taxon>asterids</taxon>
        <taxon>lamiids</taxon>
        <taxon>Solanales</taxon>
        <taxon>Solanaceae</taxon>
        <taxon>Solanoideae</taxon>
        <taxon>Datureae</taxon>
        <taxon>Datura</taxon>
    </lineage>
</organism>
<keyword evidence="2" id="KW-1185">Reference proteome</keyword>
<evidence type="ECO:0000313" key="1">
    <source>
        <dbReference type="EMBL" id="MCD7449602.1"/>
    </source>
</evidence>
<accession>A0ABS8RSL5</accession>
<dbReference type="Proteomes" id="UP000823775">
    <property type="component" value="Unassembled WGS sequence"/>
</dbReference>
<name>A0ABS8RSL5_DATST</name>
<reference evidence="1 2" key="1">
    <citation type="journal article" date="2021" name="BMC Genomics">
        <title>Datura genome reveals duplications of psychoactive alkaloid biosynthetic genes and high mutation rate following tissue culture.</title>
        <authorList>
            <person name="Rajewski A."/>
            <person name="Carter-House D."/>
            <person name="Stajich J."/>
            <person name="Litt A."/>
        </authorList>
    </citation>
    <scope>NUCLEOTIDE SEQUENCE [LARGE SCALE GENOMIC DNA]</scope>
    <source>
        <strain evidence="1">AR-01</strain>
    </source>
</reference>
<sequence>MNAKTISQVGPLLNPPYLTLENVMKIEQNGFQRTITRGVMLKFHCSKATEDLMDRQGSDDPSYLPSVEANLRQLRVKGDDKVDGLSYM</sequence>
<proteinExistence type="predicted"/>
<dbReference type="EMBL" id="JACEIK010000103">
    <property type="protein sequence ID" value="MCD7449602.1"/>
    <property type="molecule type" value="Genomic_DNA"/>
</dbReference>
<gene>
    <name evidence="1" type="ORF">HAX54_000830</name>
</gene>